<evidence type="ECO:0000256" key="6">
    <source>
        <dbReference type="SAM" id="Phobius"/>
    </source>
</evidence>
<name>A0ABV2TST3_9FLAO</name>
<protein>
    <submittedName>
        <fullName evidence="7">Neutral zinc metallopeptidase</fullName>
    </submittedName>
</protein>
<comment type="subcellular location">
    <subcellularLocation>
        <location evidence="1">Membrane</location>
        <topology evidence="1">Single-pass membrane protein</topology>
    </subcellularLocation>
</comment>
<evidence type="ECO:0000256" key="3">
    <source>
        <dbReference type="ARBA" id="ARBA00022989"/>
    </source>
</evidence>
<dbReference type="Proteomes" id="UP001549773">
    <property type="component" value="Unassembled WGS sequence"/>
</dbReference>
<organism evidence="7 8">
    <name type="scientific">Sediminicola luteus</name>
    <dbReference type="NCBI Taxonomy" id="319238"/>
    <lineage>
        <taxon>Bacteria</taxon>
        <taxon>Pseudomonadati</taxon>
        <taxon>Bacteroidota</taxon>
        <taxon>Flavobacteriia</taxon>
        <taxon>Flavobacteriales</taxon>
        <taxon>Flavobacteriaceae</taxon>
        <taxon>Sediminicola</taxon>
    </lineage>
</organism>
<keyword evidence="2 6" id="KW-0812">Transmembrane</keyword>
<evidence type="ECO:0000313" key="7">
    <source>
        <dbReference type="EMBL" id="MET7028321.1"/>
    </source>
</evidence>
<keyword evidence="4 6" id="KW-0472">Membrane</keyword>
<feature type="region of interest" description="Disordered" evidence="5">
    <location>
        <begin position="1"/>
        <end position="23"/>
    </location>
</feature>
<dbReference type="PANTHER" id="PTHR30168">
    <property type="entry name" value="PUTATIVE MEMBRANE PROTEIN YPFJ"/>
    <property type="match status" value="1"/>
</dbReference>
<gene>
    <name evidence="7" type="ORF">ABXZ32_02890</name>
</gene>
<sequence length="299" mass="33018">MKWRGRRQSSNVEDKRGQSGSSRGIGGFNPMLLGPLVKLLFSKTGLIIVGVLLVFSFITGNNPLNFLGNLFLGGDRQAVSTESYQGTKEENMQAELSATVLASTEDVWNKILDGYKEPTLVLFTGYVSSACGSASSATGPFYCPGDQKLYLDLSFFEDMERKMNAPGDFAQAYVIAHEVGHHVQKLMGTMDKVNRLRGQLSETEFNKISVRLELQADFYAGVWANHSQRMTQIMESGDLEEALNAANAIGDDRLQRQSTGRVVPDSFTHGTSEQRIRWFKKGFETGDISQGDTFNAKSL</sequence>
<accession>A0ABV2TST3</accession>
<dbReference type="Pfam" id="PF04228">
    <property type="entry name" value="Zn_peptidase"/>
    <property type="match status" value="1"/>
</dbReference>
<dbReference type="InterPro" id="IPR007343">
    <property type="entry name" value="Uncharacterised_pept_Zn_put"/>
</dbReference>
<keyword evidence="8" id="KW-1185">Reference proteome</keyword>
<dbReference type="EMBL" id="JBEWYP010000001">
    <property type="protein sequence ID" value="MET7028321.1"/>
    <property type="molecule type" value="Genomic_DNA"/>
</dbReference>
<dbReference type="RefSeq" id="WP_354617179.1">
    <property type="nucleotide sequence ID" value="NZ_JBEWYP010000001.1"/>
</dbReference>
<evidence type="ECO:0000256" key="4">
    <source>
        <dbReference type="ARBA" id="ARBA00023136"/>
    </source>
</evidence>
<reference evidence="7 8" key="1">
    <citation type="submission" date="2024-07" db="EMBL/GenBank/DDBJ databases">
        <title>The genome sequence of type strain Sediminicola luteus GDMCC 1.2596T.</title>
        <authorList>
            <person name="Liu Y."/>
        </authorList>
    </citation>
    <scope>NUCLEOTIDE SEQUENCE [LARGE SCALE GENOMIC DNA]</scope>
    <source>
        <strain evidence="7 8">GDMCC 1.2596</strain>
    </source>
</reference>
<evidence type="ECO:0000256" key="2">
    <source>
        <dbReference type="ARBA" id="ARBA00022692"/>
    </source>
</evidence>
<evidence type="ECO:0000313" key="8">
    <source>
        <dbReference type="Proteomes" id="UP001549773"/>
    </source>
</evidence>
<comment type="caution">
    <text evidence="7">The sequence shown here is derived from an EMBL/GenBank/DDBJ whole genome shotgun (WGS) entry which is preliminary data.</text>
</comment>
<evidence type="ECO:0000256" key="1">
    <source>
        <dbReference type="ARBA" id="ARBA00004167"/>
    </source>
</evidence>
<feature type="transmembrane region" description="Helical" evidence="6">
    <location>
        <begin position="40"/>
        <end position="58"/>
    </location>
</feature>
<proteinExistence type="predicted"/>
<keyword evidence="3 6" id="KW-1133">Transmembrane helix</keyword>
<evidence type="ECO:0000256" key="5">
    <source>
        <dbReference type="SAM" id="MobiDB-lite"/>
    </source>
</evidence>
<dbReference type="PANTHER" id="PTHR30168:SF0">
    <property type="entry name" value="INNER MEMBRANE PROTEIN"/>
    <property type="match status" value="1"/>
</dbReference>